<evidence type="ECO:0000313" key="1">
    <source>
        <dbReference type="EMBL" id="KRZ47118.1"/>
    </source>
</evidence>
<protein>
    <submittedName>
        <fullName evidence="1">Uncharacterized protein</fullName>
    </submittedName>
</protein>
<dbReference type="EMBL" id="JYDW01001353">
    <property type="protein sequence ID" value="KRZ47118.1"/>
    <property type="molecule type" value="Genomic_DNA"/>
</dbReference>
<sequence>MDQNHMTWRSCKYQGISELRKRLVPNLGLLGLQSYCNTGV</sequence>
<name>A0A0V1KJ75_9BILA</name>
<keyword evidence="2" id="KW-1185">Reference proteome</keyword>
<gene>
    <name evidence="1" type="ORF">T02_7494</name>
</gene>
<comment type="caution">
    <text evidence="1">The sequence shown here is derived from an EMBL/GenBank/DDBJ whole genome shotgun (WGS) entry which is preliminary data.</text>
</comment>
<reference evidence="1 2" key="1">
    <citation type="submission" date="2015-05" db="EMBL/GenBank/DDBJ databases">
        <title>Evolution of Trichinella species and genotypes.</title>
        <authorList>
            <person name="Korhonen P.K."/>
            <person name="Edoardo P."/>
            <person name="Giuseppe L.R."/>
            <person name="Gasser R.B."/>
        </authorList>
    </citation>
    <scope>NUCLEOTIDE SEQUENCE [LARGE SCALE GENOMIC DNA]</scope>
    <source>
        <strain evidence="1">ISS10</strain>
    </source>
</reference>
<accession>A0A0V1KJ75</accession>
<dbReference type="AlphaFoldDB" id="A0A0V1KJ75"/>
<dbReference type="Proteomes" id="UP000054721">
    <property type="component" value="Unassembled WGS sequence"/>
</dbReference>
<proteinExistence type="predicted"/>
<organism evidence="1 2">
    <name type="scientific">Trichinella nativa</name>
    <dbReference type="NCBI Taxonomy" id="6335"/>
    <lineage>
        <taxon>Eukaryota</taxon>
        <taxon>Metazoa</taxon>
        <taxon>Ecdysozoa</taxon>
        <taxon>Nematoda</taxon>
        <taxon>Enoplea</taxon>
        <taxon>Dorylaimia</taxon>
        <taxon>Trichinellida</taxon>
        <taxon>Trichinellidae</taxon>
        <taxon>Trichinella</taxon>
    </lineage>
</organism>
<evidence type="ECO:0000313" key="2">
    <source>
        <dbReference type="Proteomes" id="UP000054721"/>
    </source>
</evidence>